<reference evidence="3" key="1">
    <citation type="submission" date="2018-05" db="EMBL/GenBank/DDBJ databases">
        <authorList>
            <person name="Lanie J.A."/>
            <person name="Ng W.-L."/>
            <person name="Kazmierczak K.M."/>
            <person name="Andrzejewski T.M."/>
            <person name="Davidsen T.M."/>
            <person name="Wayne K.J."/>
            <person name="Tettelin H."/>
            <person name="Glass J.I."/>
            <person name="Rusch D."/>
            <person name="Podicherti R."/>
            <person name="Tsui H.-C.T."/>
            <person name="Winkler M.E."/>
        </authorList>
    </citation>
    <scope>NUCLEOTIDE SEQUENCE</scope>
</reference>
<organism evidence="3">
    <name type="scientific">marine metagenome</name>
    <dbReference type="NCBI Taxonomy" id="408172"/>
    <lineage>
        <taxon>unclassified sequences</taxon>
        <taxon>metagenomes</taxon>
        <taxon>ecological metagenomes</taxon>
    </lineage>
</organism>
<dbReference type="InterPro" id="IPR013154">
    <property type="entry name" value="ADH-like_N"/>
</dbReference>
<dbReference type="SUPFAM" id="SSF51735">
    <property type="entry name" value="NAD(P)-binding Rossmann-fold domains"/>
    <property type="match status" value="1"/>
</dbReference>
<dbReference type="InterPro" id="IPR013149">
    <property type="entry name" value="ADH-like_C"/>
</dbReference>
<dbReference type="InterPro" id="IPR036291">
    <property type="entry name" value="NAD(P)-bd_dom_sf"/>
</dbReference>
<dbReference type="PANTHER" id="PTHR44154:SF1">
    <property type="entry name" value="QUINONE OXIDOREDUCTASE"/>
    <property type="match status" value="1"/>
</dbReference>
<protein>
    <recommendedName>
        <fullName evidence="2">Enoyl reductase (ER) domain-containing protein</fullName>
    </recommendedName>
</protein>
<feature type="non-terminal residue" evidence="3">
    <location>
        <position position="246"/>
    </location>
</feature>
<dbReference type="EMBL" id="UINC01127043">
    <property type="protein sequence ID" value="SVD05903.1"/>
    <property type="molecule type" value="Genomic_DNA"/>
</dbReference>
<dbReference type="PANTHER" id="PTHR44154">
    <property type="entry name" value="QUINONE OXIDOREDUCTASE"/>
    <property type="match status" value="1"/>
</dbReference>
<dbReference type="GO" id="GO:0016491">
    <property type="term" value="F:oxidoreductase activity"/>
    <property type="evidence" value="ECO:0007669"/>
    <property type="project" value="InterPro"/>
</dbReference>
<dbReference type="InterPro" id="IPR011032">
    <property type="entry name" value="GroES-like_sf"/>
</dbReference>
<name>A0A382S7N3_9ZZZZ</name>
<dbReference type="InterPro" id="IPR020843">
    <property type="entry name" value="ER"/>
</dbReference>
<dbReference type="SMART" id="SM00829">
    <property type="entry name" value="PKS_ER"/>
    <property type="match status" value="1"/>
</dbReference>
<sequence>MRAALFSEYGGPEVIRVAEVETPEPGPGEVRLAVRAVSLNHLDLWARRGLPFEIPMPHIGGSDVAGIVDAIGPGAQEVPLGTRVVVDPSLNYEWYQNTRRGAEISQPSFEVFGEHTQGGLADYCVVPATNLQEIPESVSFEVAGAAGVTFVTAWHALLGRGNLRPGETVLVTGASGGVSTAAIQIAKFSGARVYAVTSGRTNVDRVKTLGADVVYDRLEVDFSHEVWHDTGKRGVDIILDSVGEPL</sequence>
<evidence type="ECO:0000313" key="3">
    <source>
        <dbReference type="EMBL" id="SVD05903.1"/>
    </source>
</evidence>
<evidence type="ECO:0000259" key="2">
    <source>
        <dbReference type="SMART" id="SM00829"/>
    </source>
</evidence>
<evidence type="ECO:0000256" key="1">
    <source>
        <dbReference type="ARBA" id="ARBA00022857"/>
    </source>
</evidence>
<dbReference type="Pfam" id="PF08240">
    <property type="entry name" value="ADH_N"/>
    <property type="match status" value="1"/>
</dbReference>
<proteinExistence type="predicted"/>
<dbReference type="Gene3D" id="3.90.180.10">
    <property type="entry name" value="Medium-chain alcohol dehydrogenases, catalytic domain"/>
    <property type="match status" value="1"/>
</dbReference>
<dbReference type="InterPro" id="IPR051603">
    <property type="entry name" value="Zinc-ADH_QOR/CCCR"/>
</dbReference>
<gene>
    <name evidence="3" type="ORF">METZ01_LOCUS358757</name>
</gene>
<dbReference type="Pfam" id="PF00107">
    <property type="entry name" value="ADH_zinc_N"/>
    <property type="match status" value="1"/>
</dbReference>
<keyword evidence="1" id="KW-0521">NADP</keyword>
<dbReference type="AlphaFoldDB" id="A0A382S7N3"/>
<feature type="domain" description="Enoyl reductase (ER)" evidence="2">
    <location>
        <begin position="10"/>
        <end position="246"/>
    </location>
</feature>
<accession>A0A382S7N3</accession>
<dbReference type="SUPFAM" id="SSF50129">
    <property type="entry name" value="GroES-like"/>
    <property type="match status" value="1"/>
</dbReference>